<accession>A0A0D9Z388</accession>
<dbReference type="HOGENOM" id="CLU_2562050_0_0_1"/>
<evidence type="ECO:0000313" key="2">
    <source>
        <dbReference type="Proteomes" id="UP000026961"/>
    </source>
</evidence>
<proteinExistence type="predicted"/>
<name>A0A0D9Z388_9ORYZ</name>
<dbReference type="Gramene" id="OGLUM03G06630.1">
    <property type="protein sequence ID" value="OGLUM03G06630.1"/>
    <property type="gene ID" value="OGLUM03G06630"/>
</dbReference>
<protein>
    <submittedName>
        <fullName evidence="1">Uncharacterized protein</fullName>
    </submittedName>
</protein>
<evidence type="ECO:0000313" key="1">
    <source>
        <dbReference type="EnsemblPlants" id="OGLUM03G06630.1"/>
    </source>
</evidence>
<sequence length="82" mass="9575">MVCDATSVLLFGPFEFSFFSASLCFCCHNILLPDVIRCFCPFVSLTPPFRCFAIQVTWFRQIMRTCVRFEQHGKHLQLYTIV</sequence>
<keyword evidence="2" id="KW-1185">Reference proteome</keyword>
<organism evidence="1">
    <name type="scientific">Oryza glumipatula</name>
    <dbReference type="NCBI Taxonomy" id="40148"/>
    <lineage>
        <taxon>Eukaryota</taxon>
        <taxon>Viridiplantae</taxon>
        <taxon>Streptophyta</taxon>
        <taxon>Embryophyta</taxon>
        <taxon>Tracheophyta</taxon>
        <taxon>Spermatophyta</taxon>
        <taxon>Magnoliopsida</taxon>
        <taxon>Liliopsida</taxon>
        <taxon>Poales</taxon>
        <taxon>Poaceae</taxon>
        <taxon>BOP clade</taxon>
        <taxon>Oryzoideae</taxon>
        <taxon>Oryzeae</taxon>
        <taxon>Oryzinae</taxon>
        <taxon>Oryza</taxon>
    </lineage>
</organism>
<dbReference type="AlphaFoldDB" id="A0A0D9Z388"/>
<reference evidence="1" key="2">
    <citation type="submission" date="2018-05" db="EMBL/GenBank/DDBJ databases">
        <title>OgluRS3 (Oryza glumaepatula Reference Sequence Version 3).</title>
        <authorList>
            <person name="Zhang J."/>
            <person name="Kudrna D."/>
            <person name="Lee S."/>
            <person name="Talag J."/>
            <person name="Welchert J."/>
            <person name="Wing R.A."/>
        </authorList>
    </citation>
    <scope>NUCLEOTIDE SEQUENCE [LARGE SCALE GENOMIC DNA]</scope>
</reference>
<reference evidence="1" key="1">
    <citation type="submission" date="2015-04" db="UniProtKB">
        <authorList>
            <consortium name="EnsemblPlants"/>
        </authorList>
    </citation>
    <scope>IDENTIFICATION</scope>
</reference>
<dbReference type="Proteomes" id="UP000026961">
    <property type="component" value="Chromosome 3"/>
</dbReference>
<dbReference type="EnsemblPlants" id="OGLUM03G06630.1">
    <property type="protein sequence ID" value="OGLUM03G06630.1"/>
    <property type="gene ID" value="OGLUM03G06630"/>
</dbReference>